<evidence type="ECO:0000313" key="3">
    <source>
        <dbReference type="Proteomes" id="UP001175261"/>
    </source>
</evidence>
<evidence type="ECO:0000256" key="1">
    <source>
        <dbReference type="SAM" id="MobiDB-lite"/>
    </source>
</evidence>
<feature type="region of interest" description="Disordered" evidence="1">
    <location>
        <begin position="1"/>
        <end position="37"/>
    </location>
</feature>
<dbReference type="EMBL" id="JAPDFR010000002">
    <property type="protein sequence ID" value="KAK0389969.1"/>
    <property type="molecule type" value="Genomic_DNA"/>
</dbReference>
<organism evidence="2 3">
    <name type="scientific">Sarocladium strictum</name>
    <name type="common">Black bundle disease fungus</name>
    <name type="synonym">Acremonium strictum</name>
    <dbReference type="NCBI Taxonomy" id="5046"/>
    <lineage>
        <taxon>Eukaryota</taxon>
        <taxon>Fungi</taxon>
        <taxon>Dikarya</taxon>
        <taxon>Ascomycota</taxon>
        <taxon>Pezizomycotina</taxon>
        <taxon>Sordariomycetes</taxon>
        <taxon>Hypocreomycetidae</taxon>
        <taxon>Hypocreales</taxon>
        <taxon>Sarocladiaceae</taxon>
        <taxon>Sarocladium</taxon>
    </lineage>
</organism>
<name>A0AA39GN02_SARSR</name>
<dbReference type="Proteomes" id="UP001175261">
    <property type="component" value="Unassembled WGS sequence"/>
</dbReference>
<feature type="compositionally biased region" description="Low complexity" evidence="1">
    <location>
        <begin position="1"/>
        <end position="16"/>
    </location>
</feature>
<reference evidence="2" key="1">
    <citation type="submission" date="2022-10" db="EMBL/GenBank/DDBJ databases">
        <title>Determination and structural analysis of whole genome sequence of Sarocladium strictum F4-1.</title>
        <authorList>
            <person name="Hu L."/>
            <person name="Jiang Y."/>
        </authorList>
    </citation>
    <scope>NUCLEOTIDE SEQUENCE</scope>
    <source>
        <strain evidence="2">F4-1</strain>
    </source>
</reference>
<dbReference type="AlphaFoldDB" id="A0AA39GN02"/>
<sequence>MDKAGSAAPTPGGASTQPTEPSQDINATPGSAPSGIKSTRAELNLSNFYCEPPSKYTNKTADTHRVLEPPPLDWLTRTWTVTHSTLAMWRSARNVRITYKILPGGGGADGGGGGSSSSNNDKPDRIDDLVEYEPTSSTSKLKNVKGVDTRSPTLGWDWRGKSWLFFVTSHWEVLGWGEVLSEDDDGEGTEVLERWVVTWFAPTVFTKEGLDVYSDREGGVSEETYRRICEGLEAMVCEKKGGDDGESGRPLGLSPEVDVVRMFRQDLLPVEIKLPWIKA</sequence>
<evidence type="ECO:0000313" key="2">
    <source>
        <dbReference type="EMBL" id="KAK0389969.1"/>
    </source>
</evidence>
<protein>
    <submittedName>
        <fullName evidence="2">Uncharacterized protein</fullName>
    </submittedName>
</protein>
<keyword evidence="3" id="KW-1185">Reference proteome</keyword>
<comment type="caution">
    <text evidence="2">The sequence shown here is derived from an EMBL/GenBank/DDBJ whole genome shotgun (WGS) entry which is preliminary data.</text>
</comment>
<feature type="compositionally biased region" description="Gly residues" evidence="1">
    <location>
        <begin position="104"/>
        <end position="115"/>
    </location>
</feature>
<proteinExistence type="predicted"/>
<accession>A0AA39GN02</accession>
<gene>
    <name evidence="2" type="ORF">NLU13_3542</name>
</gene>
<feature type="region of interest" description="Disordered" evidence="1">
    <location>
        <begin position="104"/>
        <end position="127"/>
    </location>
</feature>
<feature type="compositionally biased region" description="Polar residues" evidence="1">
    <location>
        <begin position="17"/>
        <end position="31"/>
    </location>
</feature>